<evidence type="ECO:0000256" key="6">
    <source>
        <dbReference type="ARBA" id="ARBA00051722"/>
    </source>
</evidence>
<evidence type="ECO:0000313" key="9">
    <source>
        <dbReference type="EMBL" id="CEH16544.1"/>
    </source>
</evidence>
<comment type="catalytic activity">
    <reaction evidence="6">
        <text>O-phospho-L-tyrosyl-[protein] + H2O = L-tyrosyl-[protein] + phosphate</text>
        <dbReference type="Rhea" id="RHEA:10684"/>
        <dbReference type="Rhea" id="RHEA-COMP:10136"/>
        <dbReference type="Rhea" id="RHEA-COMP:20101"/>
        <dbReference type="ChEBI" id="CHEBI:15377"/>
        <dbReference type="ChEBI" id="CHEBI:43474"/>
        <dbReference type="ChEBI" id="CHEBI:46858"/>
        <dbReference type="ChEBI" id="CHEBI:61978"/>
        <dbReference type="EC" id="3.1.3.48"/>
    </reaction>
</comment>
<dbReference type="GO" id="GO:0004725">
    <property type="term" value="F:protein tyrosine phosphatase activity"/>
    <property type="evidence" value="ECO:0007669"/>
    <property type="project" value="UniProtKB-EC"/>
</dbReference>
<sequence length="174" mass="19192">MASPASTEQPISVLMVCLGNICRSPMAEAVFKDTVHKHPSEQVRKAFGQIDSAGTGAYHAGDDADPRTQAELRSHGIRSTCRARKVTQADFRNFDWIFGMDTSNVRSLRASAPRNSRARVEIFGVFDDSRPIADPYYGGDDGFKECYLQCVRYSNAFLKHLGFPLAAEDPNSAL</sequence>
<comment type="similarity">
    <text evidence="2">Belongs to the low molecular weight phosphotyrosine protein phosphatase family.</text>
</comment>
<evidence type="ECO:0000256" key="1">
    <source>
        <dbReference type="ARBA" id="ARBA00004496"/>
    </source>
</evidence>
<dbReference type="InterPro" id="IPR023485">
    <property type="entry name" value="Ptyr_pPase"/>
</dbReference>
<dbReference type="InterPro" id="IPR036196">
    <property type="entry name" value="Ptyr_pPase_sf"/>
</dbReference>
<dbReference type="InterPro" id="IPR017867">
    <property type="entry name" value="Tyr_phospatase_low_mol_wt"/>
</dbReference>
<dbReference type="SUPFAM" id="SSF52788">
    <property type="entry name" value="Phosphotyrosine protein phosphatases I"/>
    <property type="match status" value="1"/>
</dbReference>
<comment type="subcellular location">
    <subcellularLocation>
        <location evidence="1">Cytoplasm</location>
    </subcellularLocation>
</comment>
<dbReference type="EMBL" id="CCYA01000318">
    <property type="protein sequence ID" value="CEH16544.1"/>
    <property type="molecule type" value="Genomic_DNA"/>
</dbReference>
<dbReference type="FunFam" id="3.40.50.2300:FF:000105">
    <property type="entry name" value="Low molecular weight phosphotyrosine protein"/>
    <property type="match status" value="1"/>
</dbReference>
<evidence type="ECO:0000256" key="2">
    <source>
        <dbReference type="ARBA" id="ARBA00011063"/>
    </source>
</evidence>
<dbReference type="AlphaFoldDB" id="A0A0P1BJZ3"/>
<protein>
    <submittedName>
        <fullName evidence="9">Phosphotyrosine protein phosphatase</fullName>
    </submittedName>
</protein>
<dbReference type="OrthoDB" id="3388at2759"/>
<organism evidence="9 10">
    <name type="scientific">Ceraceosorus bombacis</name>
    <dbReference type="NCBI Taxonomy" id="401625"/>
    <lineage>
        <taxon>Eukaryota</taxon>
        <taxon>Fungi</taxon>
        <taxon>Dikarya</taxon>
        <taxon>Basidiomycota</taxon>
        <taxon>Ustilaginomycotina</taxon>
        <taxon>Exobasidiomycetes</taxon>
        <taxon>Ceraceosorales</taxon>
        <taxon>Ceraceosoraceae</taxon>
        <taxon>Ceraceosorus</taxon>
    </lineage>
</organism>
<dbReference type="SMART" id="SM00226">
    <property type="entry name" value="LMWPc"/>
    <property type="match status" value="1"/>
</dbReference>
<keyword evidence="3" id="KW-0963">Cytoplasm</keyword>
<evidence type="ECO:0000313" key="10">
    <source>
        <dbReference type="Proteomes" id="UP000054845"/>
    </source>
</evidence>
<dbReference type="PANTHER" id="PTHR11717">
    <property type="entry name" value="LOW MOLECULAR WEIGHT PROTEIN TYROSINE PHOSPHATASE"/>
    <property type="match status" value="1"/>
</dbReference>
<evidence type="ECO:0000256" key="3">
    <source>
        <dbReference type="ARBA" id="ARBA00022490"/>
    </source>
</evidence>
<dbReference type="InterPro" id="IPR050438">
    <property type="entry name" value="LMW_PTPase"/>
</dbReference>
<keyword evidence="4" id="KW-0378">Hydrolase</keyword>
<accession>A0A0P1BJZ3</accession>
<feature type="active site" description="Proton donor" evidence="7">
    <location>
        <position position="134"/>
    </location>
</feature>
<feature type="domain" description="Phosphotyrosine protein phosphatase I" evidence="8">
    <location>
        <begin position="11"/>
        <end position="160"/>
    </location>
</feature>
<keyword evidence="5" id="KW-0904">Protein phosphatase</keyword>
<proteinExistence type="inferred from homology"/>
<dbReference type="PANTHER" id="PTHR11717:SF7">
    <property type="entry name" value="LOW MOLECULAR WEIGHT PHOSPHOTYROSINE PROTEIN PHOSPHATASE"/>
    <property type="match status" value="1"/>
</dbReference>
<dbReference type="Pfam" id="PF01451">
    <property type="entry name" value="LMWPc"/>
    <property type="match status" value="1"/>
</dbReference>
<reference evidence="9 10" key="1">
    <citation type="submission" date="2014-09" db="EMBL/GenBank/DDBJ databases">
        <authorList>
            <person name="Magalhaes I.L.F."/>
            <person name="Oliveira U."/>
            <person name="Santos F.R."/>
            <person name="Vidigal T.H.D.A."/>
            <person name="Brescovit A.D."/>
            <person name="Santos A.J."/>
        </authorList>
    </citation>
    <scope>NUCLEOTIDE SEQUENCE [LARGE SCALE GENOMIC DNA]</scope>
</reference>
<evidence type="ECO:0000259" key="8">
    <source>
        <dbReference type="SMART" id="SM00226"/>
    </source>
</evidence>
<evidence type="ECO:0000256" key="5">
    <source>
        <dbReference type="ARBA" id="ARBA00022912"/>
    </source>
</evidence>
<dbReference type="Gene3D" id="3.40.50.2300">
    <property type="match status" value="1"/>
</dbReference>
<name>A0A0P1BJZ3_9BASI</name>
<keyword evidence="10" id="KW-1185">Reference proteome</keyword>
<feature type="active site" description="Nucleophile" evidence="7">
    <location>
        <position position="17"/>
    </location>
</feature>
<dbReference type="Proteomes" id="UP000054845">
    <property type="component" value="Unassembled WGS sequence"/>
</dbReference>
<dbReference type="STRING" id="401625.A0A0P1BJZ3"/>
<evidence type="ECO:0000256" key="7">
    <source>
        <dbReference type="PIRSR" id="PIRSR617867-1"/>
    </source>
</evidence>
<dbReference type="GO" id="GO:0005737">
    <property type="term" value="C:cytoplasm"/>
    <property type="evidence" value="ECO:0007669"/>
    <property type="project" value="UniProtKB-SubCell"/>
</dbReference>
<dbReference type="PRINTS" id="PR00719">
    <property type="entry name" value="LMWPTPASE"/>
</dbReference>
<evidence type="ECO:0000256" key="4">
    <source>
        <dbReference type="ARBA" id="ARBA00022801"/>
    </source>
</evidence>
<dbReference type="CDD" id="cd16343">
    <property type="entry name" value="LMWPTP"/>
    <property type="match status" value="1"/>
</dbReference>
<feature type="active site" evidence="7">
    <location>
        <position position="23"/>
    </location>
</feature>